<proteinExistence type="predicted"/>
<evidence type="ECO:0000313" key="2">
    <source>
        <dbReference type="Proteomes" id="UP000031189"/>
    </source>
</evidence>
<dbReference type="AlphaFoldDB" id="A0A0B3VHW4"/>
<protein>
    <submittedName>
        <fullName evidence="1">Uncharacterized protein</fullName>
    </submittedName>
</protein>
<dbReference type="Proteomes" id="UP000031189">
    <property type="component" value="Unassembled WGS sequence"/>
</dbReference>
<dbReference type="STRING" id="1577792.QX51_14205"/>
<dbReference type="EMBL" id="JWHR01000113">
    <property type="protein sequence ID" value="KHS56396.1"/>
    <property type="molecule type" value="Genomic_DNA"/>
</dbReference>
<sequence>MLFKVPNGLKGNVVKIHSSPRYCNNDENLELWRALTPLVKWEGEVSRMILSQETCLKIHDLSGVREIL</sequence>
<gene>
    <name evidence="1" type="ORF">QX51_14205</name>
</gene>
<organism evidence="1 2">
    <name type="scientific">Terrisporobacter othiniensis</name>
    <dbReference type="NCBI Taxonomy" id="1577792"/>
    <lineage>
        <taxon>Bacteria</taxon>
        <taxon>Bacillati</taxon>
        <taxon>Bacillota</taxon>
        <taxon>Clostridia</taxon>
        <taxon>Peptostreptococcales</taxon>
        <taxon>Peptostreptococcaceae</taxon>
        <taxon>Terrisporobacter</taxon>
    </lineage>
</organism>
<accession>A0A0B3VHW4</accession>
<keyword evidence="2" id="KW-1185">Reference proteome</keyword>
<comment type="caution">
    <text evidence="1">The sequence shown here is derived from an EMBL/GenBank/DDBJ whole genome shotgun (WGS) entry which is preliminary data.</text>
</comment>
<reference evidence="1 2" key="1">
    <citation type="submission" date="2014-12" db="EMBL/GenBank/DDBJ databases">
        <title>Draft genome sequence of Terrisporobacter sp. 08-306576, isolated from the blood culture of a bacteremia patient.</title>
        <authorList>
            <person name="Lund L.C."/>
            <person name="Sydenham T.V."/>
            <person name="Hogh S.V."/>
            <person name="Skov M.N."/>
            <person name="Kemp M."/>
            <person name="Justesen U.S."/>
        </authorList>
    </citation>
    <scope>NUCLEOTIDE SEQUENCE [LARGE SCALE GENOMIC DNA]</scope>
    <source>
        <strain evidence="1 2">08-306576</strain>
    </source>
</reference>
<name>A0A0B3VHW4_9FIRM</name>
<evidence type="ECO:0000313" key="1">
    <source>
        <dbReference type="EMBL" id="KHS56396.1"/>
    </source>
</evidence>